<proteinExistence type="predicted"/>
<accession>A0A6J4MI53</accession>
<name>A0A6J4MI53_9ACTN</name>
<organism evidence="1">
    <name type="scientific">uncultured Frankineae bacterium</name>
    <dbReference type="NCBI Taxonomy" id="437475"/>
    <lineage>
        <taxon>Bacteria</taxon>
        <taxon>Bacillati</taxon>
        <taxon>Actinomycetota</taxon>
        <taxon>Actinomycetes</taxon>
        <taxon>Frankiales</taxon>
        <taxon>environmental samples</taxon>
    </lineage>
</organism>
<protein>
    <submittedName>
        <fullName evidence="1">Uncharacterized protein</fullName>
    </submittedName>
</protein>
<feature type="non-terminal residue" evidence="1">
    <location>
        <position position="32"/>
    </location>
</feature>
<dbReference type="AlphaFoldDB" id="A0A6J4MI53"/>
<sequence>MTGVPADRLSDEDLERELKHLHETRHDTFLHG</sequence>
<dbReference type="Pfam" id="PF19655">
    <property type="entry name" value="DUF6158"/>
    <property type="match status" value="1"/>
</dbReference>
<dbReference type="EMBL" id="CADCUE010000252">
    <property type="protein sequence ID" value="CAA9355990.1"/>
    <property type="molecule type" value="Genomic_DNA"/>
</dbReference>
<evidence type="ECO:0000313" key="1">
    <source>
        <dbReference type="EMBL" id="CAA9355990.1"/>
    </source>
</evidence>
<reference evidence="1" key="1">
    <citation type="submission" date="2020-02" db="EMBL/GenBank/DDBJ databases">
        <authorList>
            <person name="Meier V. D."/>
        </authorList>
    </citation>
    <scope>NUCLEOTIDE SEQUENCE</scope>
    <source>
        <strain evidence="1">AVDCRST_MAG16</strain>
    </source>
</reference>
<gene>
    <name evidence="1" type="ORF">AVDCRST_MAG16-2661</name>
</gene>
<dbReference type="InterPro" id="IPR046156">
    <property type="entry name" value="DUF6158"/>
</dbReference>